<comment type="caution">
    <text evidence="2">The sequence shown here is derived from an EMBL/GenBank/DDBJ whole genome shotgun (WGS) entry which is preliminary data.</text>
</comment>
<accession>A0ABS4VMF3</accession>
<keyword evidence="3" id="KW-1185">Reference proteome</keyword>
<sequence>MSPRDPSGELRPVLALARMDCAATLSSQVDGVVERAARQPGRAVDPAWWAAALHRPAREFDDGWARRCGPALRRAGSARTLRRTGSGVTDITHAGSRSAAPILAAAAAATLPAPRRSAGPARPGSAGPLLPGTLLPGSVLPGSVLSGTLLSGSVLSGIAGAWRLLPGAGPGLLLVLSGLTLLAGAAVAARVRTVRVARARETAARVRAAVLAAAERELIRRTLDAERTAGVCAPVVTGARSAPSRAGAGRAA</sequence>
<feature type="transmembrane region" description="Helical" evidence="1">
    <location>
        <begin position="171"/>
        <end position="191"/>
    </location>
</feature>
<reference evidence="2 3" key="1">
    <citation type="submission" date="2021-03" db="EMBL/GenBank/DDBJ databases">
        <title>Sequencing the genomes of 1000 actinobacteria strains.</title>
        <authorList>
            <person name="Klenk H.-P."/>
        </authorList>
    </citation>
    <scope>NUCLEOTIDE SEQUENCE [LARGE SCALE GENOMIC DNA]</scope>
    <source>
        <strain evidence="2 3">DSM 45256</strain>
    </source>
</reference>
<name>A0ABS4VMF3_9PSEU</name>
<dbReference type="Proteomes" id="UP001519295">
    <property type="component" value="Unassembled WGS sequence"/>
</dbReference>
<evidence type="ECO:0000313" key="2">
    <source>
        <dbReference type="EMBL" id="MBP2364928.1"/>
    </source>
</evidence>
<dbReference type="RefSeq" id="WP_210024914.1">
    <property type="nucleotide sequence ID" value="NZ_JAGINU010000001.1"/>
</dbReference>
<keyword evidence="1" id="KW-1133">Transmembrane helix</keyword>
<keyword evidence="1" id="KW-0812">Transmembrane</keyword>
<gene>
    <name evidence="2" type="ORF">JOF36_000624</name>
</gene>
<evidence type="ECO:0000313" key="3">
    <source>
        <dbReference type="Proteomes" id="UP001519295"/>
    </source>
</evidence>
<dbReference type="EMBL" id="JAGINU010000001">
    <property type="protein sequence ID" value="MBP2364928.1"/>
    <property type="molecule type" value="Genomic_DNA"/>
</dbReference>
<organism evidence="2 3">
    <name type="scientific">Pseudonocardia parietis</name>
    <dbReference type="NCBI Taxonomy" id="570936"/>
    <lineage>
        <taxon>Bacteria</taxon>
        <taxon>Bacillati</taxon>
        <taxon>Actinomycetota</taxon>
        <taxon>Actinomycetes</taxon>
        <taxon>Pseudonocardiales</taxon>
        <taxon>Pseudonocardiaceae</taxon>
        <taxon>Pseudonocardia</taxon>
    </lineage>
</organism>
<evidence type="ECO:0000256" key="1">
    <source>
        <dbReference type="SAM" id="Phobius"/>
    </source>
</evidence>
<protein>
    <submittedName>
        <fullName evidence="2">Uncharacterized protein</fullName>
    </submittedName>
</protein>
<keyword evidence="1" id="KW-0472">Membrane</keyword>
<proteinExistence type="predicted"/>